<evidence type="ECO:0000256" key="1">
    <source>
        <dbReference type="SAM" id="MobiDB-lite"/>
    </source>
</evidence>
<feature type="compositionally biased region" description="Basic residues" evidence="1">
    <location>
        <begin position="337"/>
        <end position="347"/>
    </location>
</feature>
<evidence type="ECO:0000313" key="4">
    <source>
        <dbReference type="EMBL" id="KAG7370434.1"/>
    </source>
</evidence>
<dbReference type="InterPro" id="IPR003347">
    <property type="entry name" value="JmjC_dom"/>
</dbReference>
<feature type="region of interest" description="Disordered" evidence="1">
    <location>
        <begin position="268"/>
        <end position="369"/>
    </location>
</feature>
<evidence type="ECO:0000256" key="2">
    <source>
        <dbReference type="SAM" id="Phobius"/>
    </source>
</evidence>
<feature type="compositionally biased region" description="Polar residues" evidence="1">
    <location>
        <begin position="204"/>
        <end position="219"/>
    </location>
</feature>
<feature type="compositionally biased region" description="Basic and acidic residues" evidence="1">
    <location>
        <begin position="503"/>
        <end position="512"/>
    </location>
</feature>
<dbReference type="Proteomes" id="UP000693970">
    <property type="component" value="Unassembled WGS sequence"/>
</dbReference>
<dbReference type="EMBL" id="JAGRRH010000004">
    <property type="protein sequence ID" value="KAG7370434.1"/>
    <property type="molecule type" value="Genomic_DNA"/>
</dbReference>
<feature type="region of interest" description="Disordered" evidence="1">
    <location>
        <begin position="204"/>
        <end position="237"/>
    </location>
</feature>
<name>A0A9K3LYD4_9STRA</name>
<feature type="compositionally biased region" description="Low complexity" evidence="1">
    <location>
        <begin position="110"/>
        <end position="126"/>
    </location>
</feature>
<feature type="compositionally biased region" description="Basic and acidic residues" evidence="1">
    <location>
        <begin position="288"/>
        <end position="301"/>
    </location>
</feature>
<keyword evidence="2" id="KW-0812">Transmembrane</keyword>
<feature type="transmembrane region" description="Helical" evidence="2">
    <location>
        <begin position="139"/>
        <end position="160"/>
    </location>
</feature>
<dbReference type="PROSITE" id="PS51184">
    <property type="entry name" value="JMJC"/>
    <property type="match status" value="1"/>
</dbReference>
<reference evidence="4" key="2">
    <citation type="submission" date="2021-04" db="EMBL/GenBank/DDBJ databases">
        <authorList>
            <person name="Podell S."/>
        </authorList>
    </citation>
    <scope>NUCLEOTIDE SEQUENCE</scope>
    <source>
        <strain evidence="4">Hildebrandi</strain>
    </source>
</reference>
<evidence type="ECO:0000313" key="5">
    <source>
        <dbReference type="Proteomes" id="UP000693970"/>
    </source>
</evidence>
<proteinExistence type="predicted"/>
<gene>
    <name evidence="4" type="ORF">IV203_019004</name>
</gene>
<feature type="region of interest" description="Disordered" evidence="1">
    <location>
        <begin position="503"/>
        <end position="545"/>
    </location>
</feature>
<feature type="domain" description="JmjC" evidence="3">
    <location>
        <begin position="623"/>
        <end position="805"/>
    </location>
</feature>
<feature type="compositionally biased region" description="Basic and acidic residues" evidence="1">
    <location>
        <begin position="355"/>
        <end position="367"/>
    </location>
</feature>
<dbReference type="OrthoDB" id="415358at2759"/>
<reference evidence="4" key="1">
    <citation type="journal article" date="2021" name="Sci. Rep.">
        <title>Diploid genomic architecture of Nitzschia inconspicua, an elite biomass production diatom.</title>
        <authorList>
            <person name="Oliver A."/>
            <person name="Podell S."/>
            <person name="Pinowska A."/>
            <person name="Traller J.C."/>
            <person name="Smith S.R."/>
            <person name="McClure R."/>
            <person name="Beliaev A."/>
            <person name="Bohutskyi P."/>
            <person name="Hill E.A."/>
            <person name="Rabines A."/>
            <person name="Zheng H."/>
            <person name="Allen L.Z."/>
            <person name="Kuo A."/>
            <person name="Grigoriev I.V."/>
            <person name="Allen A.E."/>
            <person name="Hazlebeck D."/>
            <person name="Allen E.E."/>
        </authorList>
    </citation>
    <scope>NUCLEOTIDE SEQUENCE</scope>
    <source>
        <strain evidence="4">Hildebrandi</strain>
    </source>
</reference>
<dbReference type="Pfam" id="PF13621">
    <property type="entry name" value="Cupin_8"/>
    <property type="match status" value="1"/>
</dbReference>
<keyword evidence="2" id="KW-0472">Membrane</keyword>
<keyword evidence="2" id="KW-1133">Transmembrane helix</keyword>
<keyword evidence="5" id="KW-1185">Reference proteome</keyword>
<feature type="compositionally biased region" description="Basic residues" evidence="1">
    <location>
        <begin position="527"/>
        <end position="537"/>
    </location>
</feature>
<evidence type="ECO:0000259" key="3">
    <source>
        <dbReference type="PROSITE" id="PS51184"/>
    </source>
</evidence>
<feature type="compositionally biased region" description="Basic residues" evidence="1">
    <location>
        <begin position="86"/>
        <end position="109"/>
    </location>
</feature>
<dbReference type="PANTHER" id="PTHR12461">
    <property type="entry name" value="HYPOXIA-INDUCIBLE FACTOR 1 ALPHA INHIBITOR-RELATED"/>
    <property type="match status" value="1"/>
</dbReference>
<organism evidence="4 5">
    <name type="scientific">Nitzschia inconspicua</name>
    <dbReference type="NCBI Taxonomy" id="303405"/>
    <lineage>
        <taxon>Eukaryota</taxon>
        <taxon>Sar</taxon>
        <taxon>Stramenopiles</taxon>
        <taxon>Ochrophyta</taxon>
        <taxon>Bacillariophyta</taxon>
        <taxon>Bacillariophyceae</taxon>
        <taxon>Bacillariophycidae</taxon>
        <taxon>Bacillariales</taxon>
        <taxon>Bacillariaceae</taxon>
        <taxon>Nitzschia</taxon>
    </lineage>
</organism>
<sequence>MNASDNNMSDRICTLSYVDHHQHEHHQYHHQQRRRRRNAPIKESVVTDDVGFGSANDNDNGNNGINNTNSNDRSLTVVIGGVSVGRQHRRHHRHRRRRPSYCPCRKKTKSSSSSSSSSWSSSSSKSYQERKQAIVRVRVVLCSVVFIFVTTVVYNLVAMIKQQQISFQQMLLQPQRRMQRQNEPPSPLQQLLLQQHHERIITTSKQTRLSNRTTTRTYNHQQKPPHHHQQQQQQQHDDNIITTSHEYWEEQLEKLEYAIQNNQYTPFRRFIPPPSLQQRPNDDNTVIMDHDNNKNDHDVGRNVKIHGQHRQHQQQQKHHRRPIPNDRRHIPYSTHGRFFRVSRRSRNHINTTTNDNDHNNQNNDHHNNKNNHFIQWKQEWQQIQQQQQQQQQQSKPLAVDYTNDQYYEYPSVQKYPSLEYPTLLSLGSIMERWPQHEIDRGTGTTTVTRIIRETLQHLPFRSDHFDVARRYIDLGLPFKFTNVPELLEANRKWTDEYVSRQHDHINNDHNNDDSSIDDNDNNNQQRQRQRQHHRRPVQGKCQESPTGFFTFFEPRQWNITELQALPPTRNNDMTFEEWSDHARYADSSRLHPNRPHFYFQTNVDRQERFVPNDNDDDDKRQHSFVSLDLPSFSSPNGTILSPSPQEQNGIQCRFGERGIITALHYDEGRNMIGMITGARRYILLPPNQCSKLSIFTDRDHPLFRHSTLNLGRMMGNQQQSQQQSQGDDYGWDDTIIENDQDDTERLALDSARHALAVETVLKAGEVLFLPSYWFHYIIGLQKNAQCNVRSGVGPPNAMFGGKHDVTAGGCCIHLEEEEEA</sequence>
<dbReference type="AlphaFoldDB" id="A0A9K3LYD4"/>
<dbReference type="InterPro" id="IPR041667">
    <property type="entry name" value="Cupin_8"/>
</dbReference>
<feature type="compositionally biased region" description="Low complexity" evidence="1">
    <location>
        <begin position="53"/>
        <end position="74"/>
    </location>
</feature>
<accession>A0A9K3LYD4</accession>
<feature type="compositionally biased region" description="Basic residues" evidence="1">
    <location>
        <begin position="303"/>
        <end position="322"/>
    </location>
</feature>
<dbReference type="PANTHER" id="PTHR12461:SF98">
    <property type="entry name" value="CUPIN-LIKE DOMAIN-CONTAINING PROTEIN"/>
    <property type="match status" value="1"/>
</dbReference>
<protein>
    <submittedName>
        <fullName evidence="4">Cupin-like domain containing protein</fullName>
    </submittedName>
</protein>
<comment type="caution">
    <text evidence="4">The sequence shown here is derived from an EMBL/GenBank/DDBJ whole genome shotgun (WGS) entry which is preliminary data.</text>
</comment>
<feature type="region of interest" description="Disordered" evidence="1">
    <location>
        <begin position="49"/>
        <end position="127"/>
    </location>
</feature>